<accession>A0A7G9ZAU1</accession>
<organism evidence="1">
    <name type="scientific">Candidatus Methanophaga sp. ANME-1 ERB7</name>
    <dbReference type="NCBI Taxonomy" id="2759913"/>
    <lineage>
        <taxon>Archaea</taxon>
        <taxon>Methanobacteriati</taxon>
        <taxon>Methanobacteriota</taxon>
        <taxon>Stenosarchaea group</taxon>
        <taxon>Methanomicrobia</taxon>
        <taxon>Candidatus Methanophagales</taxon>
        <taxon>Candidatus Methanophagaceae</taxon>
        <taxon>Candidatus Methanophaga</taxon>
    </lineage>
</organism>
<name>A0A7G9ZAU1_9EURY</name>
<proteinExistence type="predicted"/>
<dbReference type="AlphaFoldDB" id="A0A7G9ZAU1"/>
<evidence type="ECO:0000313" key="1">
    <source>
        <dbReference type="EMBL" id="QNO57375.1"/>
    </source>
</evidence>
<dbReference type="EMBL" id="MT631686">
    <property type="protein sequence ID" value="QNO57375.1"/>
    <property type="molecule type" value="Genomic_DNA"/>
</dbReference>
<protein>
    <submittedName>
        <fullName evidence="1">Uncharacterized protein</fullName>
    </submittedName>
</protein>
<sequence>MTEEMDKVPRSFLKALADFNREREMVFKEFDEIQDKYSKGEDIVEDLKQFKSKRPGIFVVIDDLFHKAVEVEDKLDQERVKAEEREVMREFKDRFSDLAEAIDLLVLEELVASR</sequence>
<reference evidence="1" key="1">
    <citation type="submission" date="2020-06" db="EMBL/GenBank/DDBJ databases">
        <title>Unique genomic features of the anaerobic methanotrophic archaea.</title>
        <authorList>
            <person name="Chadwick G.L."/>
            <person name="Skennerton C.T."/>
            <person name="Laso-Perez R."/>
            <person name="Leu A.O."/>
            <person name="Speth D.R."/>
            <person name="Yu H."/>
            <person name="Morgan-Lang C."/>
            <person name="Hatzenpichler R."/>
            <person name="Goudeau D."/>
            <person name="Malmstrom R."/>
            <person name="Brazelton W.J."/>
            <person name="Woyke T."/>
            <person name="Hallam S.J."/>
            <person name="Tyson G.W."/>
            <person name="Wegener G."/>
            <person name="Boetius A."/>
            <person name="Orphan V."/>
        </authorList>
    </citation>
    <scope>NUCLEOTIDE SEQUENCE</scope>
</reference>
<gene>
    <name evidence="1" type="ORF">DPOOOCMC_00033</name>
</gene>